<reference evidence="5" key="3">
    <citation type="submission" date="2020-02" db="EMBL/GenBank/DDBJ databases">
        <authorList>
            <person name="Matsumoto Y."/>
            <person name="Motooka D."/>
            <person name="Nakamura S."/>
        </authorList>
    </citation>
    <scope>NUCLEOTIDE SEQUENCE</scope>
    <source>
        <strain evidence="5">JCM 6377</strain>
    </source>
</reference>
<gene>
    <name evidence="6" type="ORF">CQY20_10515</name>
    <name evidence="5" type="ORF">MAGR_31350</name>
</gene>
<dbReference type="PANTHER" id="PTHR46796:SF12">
    <property type="entry name" value="HTH-TYPE DNA-BINDING TRANSCRIPTIONAL ACTIVATOR EUTR"/>
    <property type="match status" value="1"/>
</dbReference>
<evidence type="ECO:0000259" key="4">
    <source>
        <dbReference type="PROSITE" id="PS01124"/>
    </source>
</evidence>
<dbReference type="InterPro" id="IPR018060">
    <property type="entry name" value="HTH_AraC"/>
</dbReference>
<proteinExistence type="predicted"/>
<protein>
    <recommendedName>
        <fullName evidence="4">HTH araC/xylS-type domain-containing protein</fullName>
    </recommendedName>
</protein>
<organism evidence="6 7">
    <name type="scientific">Mycolicibacterium agri</name>
    <name type="common">Mycobacterium agri</name>
    <dbReference type="NCBI Taxonomy" id="36811"/>
    <lineage>
        <taxon>Bacteria</taxon>
        <taxon>Bacillati</taxon>
        <taxon>Actinomycetota</taxon>
        <taxon>Actinomycetes</taxon>
        <taxon>Mycobacteriales</taxon>
        <taxon>Mycobacteriaceae</taxon>
        <taxon>Mycolicibacterium</taxon>
    </lineage>
</organism>
<keyword evidence="3" id="KW-0804">Transcription</keyword>
<dbReference type="SMART" id="SM00342">
    <property type="entry name" value="HTH_ARAC"/>
    <property type="match status" value="1"/>
</dbReference>
<dbReference type="Pfam" id="PF12833">
    <property type="entry name" value="HTH_18"/>
    <property type="match status" value="1"/>
</dbReference>
<dbReference type="RefSeq" id="WP_097940024.1">
    <property type="nucleotide sequence ID" value="NZ_BLKS01000001.1"/>
</dbReference>
<dbReference type="AlphaFoldDB" id="A0A2A7N6G3"/>
<comment type="caution">
    <text evidence="6">The sequence shown here is derived from an EMBL/GenBank/DDBJ whole genome shotgun (WGS) entry which is preliminary data.</text>
</comment>
<dbReference type="Pfam" id="PF14525">
    <property type="entry name" value="AraC_binding_2"/>
    <property type="match status" value="1"/>
</dbReference>
<sequence length="327" mass="35678">MAEHEPASELHVHDWASAEKFDDFALVCCGQPHLTLRSDPETFALTQRIGRVGPVTLDEMIIGSDISIDGSDACGSYRILLVQCGRAESVSRDGSLTVGAGGAVLYAPDGLEGVRWTAGSKFLSVKIGHRAVDDALVDALGLHTKSPIDFNPVMSMDSAPTRSWISMVMLFRELMFRSDSLLHQPLVRSPFTDALIRGLLLAADHPYRDAVAKDQPLAAPRTVRLAAEMIEAEAHLPLTASHIAARCHVSVRTLQDSFRRHMGISPMAYLRQVRLRRAHDELLKSDPSVTSVAAVAYRWGFTNLGRFAAAHSARYDECPAATLKRAG</sequence>
<dbReference type="EMBL" id="BLKS01000001">
    <property type="protein sequence ID" value="GFG51694.1"/>
    <property type="molecule type" value="Genomic_DNA"/>
</dbReference>
<reference evidence="5 8" key="2">
    <citation type="journal article" date="2019" name="Emerg. Microbes Infect.">
        <title>Comprehensive subspecies identification of 175 nontuberculous mycobacteria species based on 7547 genomic profiles.</title>
        <authorList>
            <person name="Matsumoto Y."/>
            <person name="Kinjo T."/>
            <person name="Motooka D."/>
            <person name="Nabeya D."/>
            <person name="Jung N."/>
            <person name="Uechi K."/>
            <person name="Horii T."/>
            <person name="Iida T."/>
            <person name="Fujita J."/>
            <person name="Nakamura S."/>
        </authorList>
    </citation>
    <scope>NUCLEOTIDE SEQUENCE [LARGE SCALE GENOMIC DNA]</scope>
    <source>
        <strain evidence="5 8">JCM 6377</strain>
    </source>
</reference>
<name>A0A2A7N6G3_MYCAG</name>
<evidence type="ECO:0000313" key="6">
    <source>
        <dbReference type="EMBL" id="PEG39317.1"/>
    </source>
</evidence>
<evidence type="ECO:0000256" key="1">
    <source>
        <dbReference type="ARBA" id="ARBA00023015"/>
    </source>
</evidence>
<evidence type="ECO:0000313" key="5">
    <source>
        <dbReference type="EMBL" id="GFG51694.1"/>
    </source>
</evidence>
<dbReference type="PANTHER" id="PTHR46796">
    <property type="entry name" value="HTH-TYPE TRANSCRIPTIONAL ACTIVATOR RHAS-RELATED"/>
    <property type="match status" value="1"/>
</dbReference>
<dbReference type="GO" id="GO:0003700">
    <property type="term" value="F:DNA-binding transcription factor activity"/>
    <property type="evidence" value="ECO:0007669"/>
    <property type="project" value="InterPro"/>
</dbReference>
<evidence type="ECO:0000313" key="7">
    <source>
        <dbReference type="Proteomes" id="UP000220914"/>
    </source>
</evidence>
<dbReference type="InterPro" id="IPR050204">
    <property type="entry name" value="AraC_XylS_family_regulators"/>
</dbReference>
<evidence type="ECO:0000256" key="2">
    <source>
        <dbReference type="ARBA" id="ARBA00023125"/>
    </source>
</evidence>
<dbReference type="SUPFAM" id="SSF46689">
    <property type="entry name" value="Homeodomain-like"/>
    <property type="match status" value="1"/>
</dbReference>
<dbReference type="InterPro" id="IPR035418">
    <property type="entry name" value="AraC-bd_2"/>
</dbReference>
<dbReference type="Gene3D" id="1.10.10.60">
    <property type="entry name" value="Homeodomain-like"/>
    <property type="match status" value="1"/>
</dbReference>
<dbReference type="Proteomes" id="UP000220914">
    <property type="component" value="Unassembled WGS sequence"/>
</dbReference>
<keyword evidence="2" id="KW-0238">DNA-binding</keyword>
<keyword evidence="7" id="KW-1185">Reference proteome</keyword>
<dbReference type="GO" id="GO:0043565">
    <property type="term" value="F:sequence-specific DNA binding"/>
    <property type="evidence" value="ECO:0007669"/>
    <property type="project" value="InterPro"/>
</dbReference>
<accession>A0A2A7N6G3</accession>
<evidence type="ECO:0000313" key="8">
    <source>
        <dbReference type="Proteomes" id="UP000465302"/>
    </source>
</evidence>
<dbReference type="OrthoDB" id="5464689at2"/>
<dbReference type="EMBL" id="PDCP01000015">
    <property type="protein sequence ID" value="PEG39317.1"/>
    <property type="molecule type" value="Genomic_DNA"/>
</dbReference>
<dbReference type="InterPro" id="IPR009057">
    <property type="entry name" value="Homeodomain-like_sf"/>
</dbReference>
<dbReference type="Proteomes" id="UP000465302">
    <property type="component" value="Unassembled WGS sequence"/>
</dbReference>
<dbReference type="PROSITE" id="PS01124">
    <property type="entry name" value="HTH_ARAC_FAMILY_2"/>
    <property type="match status" value="1"/>
</dbReference>
<feature type="domain" description="HTH araC/xylS-type" evidence="4">
    <location>
        <begin position="224"/>
        <end position="325"/>
    </location>
</feature>
<keyword evidence="1" id="KW-0805">Transcription regulation</keyword>
<evidence type="ECO:0000256" key="3">
    <source>
        <dbReference type="ARBA" id="ARBA00023163"/>
    </source>
</evidence>
<reference evidence="6 7" key="1">
    <citation type="submission" date="2017-10" db="EMBL/GenBank/DDBJ databases">
        <title>The new phylogeny of genus Mycobacterium.</title>
        <authorList>
            <person name="Tortoli E."/>
            <person name="Trovato A."/>
            <person name="Cirillo D.M."/>
        </authorList>
    </citation>
    <scope>NUCLEOTIDE SEQUENCE [LARGE SCALE GENOMIC DNA]</scope>
    <source>
        <strain evidence="6 7">CCUG37673</strain>
    </source>
</reference>